<dbReference type="PRINTS" id="PR01012">
    <property type="entry name" value="NRPEPTIDEYR"/>
</dbReference>
<dbReference type="EnsemblMetazoa" id="XM_038204097.1">
    <property type="protein sequence ID" value="XP_038060025.1"/>
    <property type="gene ID" value="LOC119731085"/>
</dbReference>
<dbReference type="InterPro" id="IPR000611">
    <property type="entry name" value="NPY_rcpt"/>
</dbReference>
<keyword evidence="6 11" id="KW-0472">Membrane</keyword>
<feature type="domain" description="G-protein coupled receptors family 1 profile" evidence="12">
    <location>
        <begin position="90"/>
        <end position="354"/>
    </location>
</feature>
<dbReference type="Pfam" id="PF00001">
    <property type="entry name" value="7tm_1"/>
    <property type="match status" value="1"/>
</dbReference>
<sequence length="458" mass="51521">MAAEENLLPALLGSAFDQIAKSNTTLVRYRPEGNLTDWLPGNGTGLTPSSQPSGEPEEDYCDLQYGIQDKTVQSLISTVYSLTIALSVAGNVLVIAVLGFAARAKTDLNHFLVNLAVADLLSAIFCMPFTFVYIMKEDWLFGSLGCPLVFFIQQVVICVSVFTLTAVSIDRYFAVVRPLKARMARSNTKTILVISGIWVASGMMGMVQLLLARTKEYEWCYGERHLAVCTEHWPDANLEFGYEIFNMAATYFAPLAIFCFTYSVVGRKLWGRNLPGNADHMRDACHQKAKRKVIKMLMMIVFLFIGSWLPLYVYHLIVITDSAVVSKFPNFFFVYFFTGHWLAMANSFMNPIAFGFFNDSFRADVRRLLQRCGPCTEKLSHRRRLRSRLSTTSSLTTRTSSLFNHQRSSKNGGPPTRPDSLGPRDQQALERIGNGQTWNERTYTPNGRGQLLVEDYSP</sequence>
<dbReference type="Gene3D" id="1.20.1070.10">
    <property type="entry name" value="Rhodopsin 7-helix transmembrane proteins"/>
    <property type="match status" value="1"/>
</dbReference>
<proteinExistence type="inferred from homology"/>
<feature type="region of interest" description="Disordered" evidence="10">
    <location>
        <begin position="384"/>
        <end position="458"/>
    </location>
</feature>
<name>A0A914A838_PATMI</name>
<feature type="transmembrane region" description="Helical" evidence="11">
    <location>
        <begin position="79"/>
        <end position="100"/>
    </location>
</feature>
<reference evidence="13" key="1">
    <citation type="submission" date="2022-11" db="UniProtKB">
        <authorList>
            <consortium name="EnsemblMetazoa"/>
        </authorList>
    </citation>
    <scope>IDENTIFICATION</scope>
</reference>
<dbReference type="PROSITE" id="PS00237">
    <property type="entry name" value="G_PROTEIN_RECEP_F1_1"/>
    <property type="match status" value="1"/>
</dbReference>
<evidence type="ECO:0000256" key="1">
    <source>
        <dbReference type="ARBA" id="ARBA00004141"/>
    </source>
</evidence>
<evidence type="ECO:0000256" key="8">
    <source>
        <dbReference type="ARBA" id="ARBA00023224"/>
    </source>
</evidence>
<dbReference type="AlphaFoldDB" id="A0A914A838"/>
<dbReference type="InterPro" id="IPR017452">
    <property type="entry name" value="GPCR_Rhodpsn_7TM"/>
</dbReference>
<feature type="transmembrane region" description="Helical" evidence="11">
    <location>
        <begin position="112"/>
        <end position="135"/>
    </location>
</feature>
<evidence type="ECO:0000256" key="4">
    <source>
        <dbReference type="ARBA" id="ARBA00022989"/>
    </source>
</evidence>
<feature type="transmembrane region" description="Helical" evidence="11">
    <location>
        <begin position="190"/>
        <end position="211"/>
    </location>
</feature>
<keyword evidence="8 9" id="KW-0807">Transducer</keyword>
<dbReference type="Proteomes" id="UP000887568">
    <property type="component" value="Unplaced"/>
</dbReference>
<dbReference type="RefSeq" id="XP_038060027.1">
    <property type="nucleotide sequence ID" value="XM_038204099.1"/>
</dbReference>
<dbReference type="GO" id="GO:0004983">
    <property type="term" value="F:neuropeptide Y receptor activity"/>
    <property type="evidence" value="ECO:0007669"/>
    <property type="project" value="InterPro"/>
</dbReference>
<keyword evidence="14" id="KW-1185">Reference proteome</keyword>
<protein>
    <recommendedName>
        <fullName evidence="12">G-protein coupled receptors family 1 profile domain-containing protein</fullName>
    </recommendedName>
</protein>
<feature type="region of interest" description="Disordered" evidence="10">
    <location>
        <begin position="38"/>
        <end position="57"/>
    </location>
</feature>
<dbReference type="OrthoDB" id="5981855at2759"/>
<feature type="transmembrane region" description="Helical" evidence="11">
    <location>
        <begin position="244"/>
        <end position="265"/>
    </location>
</feature>
<dbReference type="SUPFAM" id="SSF81321">
    <property type="entry name" value="Family A G protein-coupled receptor-like"/>
    <property type="match status" value="1"/>
</dbReference>
<dbReference type="PANTHER" id="PTHR45695:SF9">
    <property type="entry name" value="LEUCOKININ RECEPTOR"/>
    <property type="match status" value="1"/>
</dbReference>
<comment type="subcellular location">
    <subcellularLocation>
        <location evidence="1">Membrane</location>
        <topology evidence="1">Multi-pass membrane protein</topology>
    </subcellularLocation>
</comment>
<feature type="compositionally biased region" description="Polar residues" evidence="10">
    <location>
        <begin position="434"/>
        <end position="447"/>
    </location>
</feature>
<keyword evidence="7 9" id="KW-0675">Receptor</keyword>
<dbReference type="GeneID" id="119731085"/>
<dbReference type="InterPro" id="IPR000276">
    <property type="entry name" value="GPCR_Rhodpsn"/>
</dbReference>
<evidence type="ECO:0000313" key="13">
    <source>
        <dbReference type="EnsemblMetazoa" id="XP_038060027.1"/>
    </source>
</evidence>
<feature type="transmembrane region" description="Helical" evidence="11">
    <location>
        <begin position="296"/>
        <end position="319"/>
    </location>
</feature>
<feature type="transmembrane region" description="Helical" evidence="11">
    <location>
        <begin position="147"/>
        <end position="169"/>
    </location>
</feature>
<organism evidence="13 14">
    <name type="scientific">Patiria miniata</name>
    <name type="common">Bat star</name>
    <name type="synonym">Asterina miniata</name>
    <dbReference type="NCBI Taxonomy" id="46514"/>
    <lineage>
        <taxon>Eukaryota</taxon>
        <taxon>Metazoa</taxon>
        <taxon>Echinodermata</taxon>
        <taxon>Eleutherozoa</taxon>
        <taxon>Asterozoa</taxon>
        <taxon>Asteroidea</taxon>
        <taxon>Valvatacea</taxon>
        <taxon>Valvatida</taxon>
        <taxon>Asterinidae</taxon>
        <taxon>Patiria</taxon>
    </lineage>
</organism>
<keyword evidence="3 9" id="KW-0812">Transmembrane</keyword>
<feature type="transmembrane region" description="Helical" evidence="11">
    <location>
        <begin position="331"/>
        <end position="357"/>
    </location>
</feature>
<evidence type="ECO:0000256" key="7">
    <source>
        <dbReference type="ARBA" id="ARBA00023170"/>
    </source>
</evidence>
<evidence type="ECO:0000259" key="12">
    <source>
        <dbReference type="PROSITE" id="PS50262"/>
    </source>
</evidence>
<evidence type="ECO:0000256" key="5">
    <source>
        <dbReference type="ARBA" id="ARBA00023040"/>
    </source>
</evidence>
<dbReference type="OMA" id="AASDITM"/>
<feature type="compositionally biased region" description="Low complexity" evidence="10">
    <location>
        <begin position="388"/>
        <end position="402"/>
    </location>
</feature>
<evidence type="ECO:0000313" key="14">
    <source>
        <dbReference type="Proteomes" id="UP000887568"/>
    </source>
</evidence>
<dbReference type="GO" id="GO:0005886">
    <property type="term" value="C:plasma membrane"/>
    <property type="evidence" value="ECO:0007669"/>
    <property type="project" value="TreeGrafter"/>
</dbReference>
<keyword evidence="4 11" id="KW-1133">Transmembrane helix</keyword>
<dbReference type="PROSITE" id="PS50262">
    <property type="entry name" value="G_PROTEIN_RECEP_F1_2"/>
    <property type="match status" value="1"/>
</dbReference>
<evidence type="ECO:0000256" key="6">
    <source>
        <dbReference type="ARBA" id="ARBA00023136"/>
    </source>
</evidence>
<dbReference type="PANTHER" id="PTHR45695">
    <property type="entry name" value="LEUCOKININ RECEPTOR-RELATED"/>
    <property type="match status" value="1"/>
</dbReference>
<evidence type="ECO:0000256" key="11">
    <source>
        <dbReference type="SAM" id="Phobius"/>
    </source>
</evidence>
<evidence type="ECO:0000256" key="10">
    <source>
        <dbReference type="SAM" id="MobiDB-lite"/>
    </source>
</evidence>
<evidence type="ECO:0000256" key="3">
    <source>
        <dbReference type="ARBA" id="ARBA00022692"/>
    </source>
</evidence>
<keyword evidence="5 9" id="KW-0297">G-protein coupled receptor</keyword>
<evidence type="ECO:0000256" key="9">
    <source>
        <dbReference type="RuleBase" id="RU000688"/>
    </source>
</evidence>
<dbReference type="EnsemblMetazoa" id="XM_038204099.1">
    <property type="protein sequence ID" value="XP_038060027.1"/>
    <property type="gene ID" value="LOC119731085"/>
</dbReference>
<comment type="similarity">
    <text evidence="2 9">Belongs to the G-protein coupled receptor 1 family.</text>
</comment>
<dbReference type="PRINTS" id="PR00237">
    <property type="entry name" value="GPCRRHODOPSN"/>
</dbReference>
<evidence type="ECO:0000256" key="2">
    <source>
        <dbReference type="ARBA" id="ARBA00010663"/>
    </source>
</evidence>
<accession>A0A914A838</accession>
<dbReference type="RefSeq" id="XP_038060025.1">
    <property type="nucleotide sequence ID" value="XM_038204097.1"/>
</dbReference>